<comment type="caution">
    <text evidence="3">The sequence shown here is derived from an EMBL/GenBank/DDBJ whole genome shotgun (WGS) entry which is preliminary data.</text>
</comment>
<dbReference type="InterPro" id="IPR012664">
    <property type="entry name" value="CHP02452"/>
</dbReference>
<sequence length="269" mass="29869">MSYTSNTSRPPNKIERQGIAEETQSLTPSILNTTNATNEANLYSRLLAPIPAPTTTTKPKLSVQNMDSFTAAQTILDANPTAKIGVLNMASERNPGGGWLRGALAQEEALCMRSTLAATLYKRFYPLPIHGAIWSPRVAVFRDEISSWGRVYQPEEIFCVGVVSVPALRRPALTGDKRKFARPQDVQILKDKMRQIFRILAKHHRTHCVLGAMGCGAFQNPPSEVARIYKEVLEEPEWNGVNEEIVFAVLDTRGESNHRIFSNALIPTI</sequence>
<dbReference type="OrthoDB" id="9985428at2759"/>
<proteinExistence type="predicted"/>
<dbReference type="Gene3D" id="3.40.220.10">
    <property type="entry name" value="Leucine Aminopeptidase, subunit E, domain 1"/>
    <property type="match status" value="1"/>
</dbReference>
<gene>
    <name evidence="3" type="ORF">PENSUB_3242</name>
</gene>
<name>A0A1Q5UFG4_9EURO</name>
<dbReference type="Pfam" id="PF10021">
    <property type="entry name" value="PARG_cat_microb"/>
    <property type="match status" value="1"/>
</dbReference>
<organism evidence="3 4">
    <name type="scientific">Penicillium subrubescens</name>
    <dbReference type="NCBI Taxonomy" id="1316194"/>
    <lineage>
        <taxon>Eukaryota</taxon>
        <taxon>Fungi</taxon>
        <taxon>Dikarya</taxon>
        <taxon>Ascomycota</taxon>
        <taxon>Pezizomycotina</taxon>
        <taxon>Eurotiomycetes</taxon>
        <taxon>Eurotiomycetidae</taxon>
        <taxon>Eurotiales</taxon>
        <taxon>Aspergillaceae</taxon>
        <taxon>Penicillium</taxon>
    </lineage>
</organism>
<evidence type="ECO:0000313" key="4">
    <source>
        <dbReference type="Proteomes" id="UP000186955"/>
    </source>
</evidence>
<dbReference type="PANTHER" id="PTHR35596">
    <property type="entry name" value="DUF2263 DOMAIN-CONTAINING PROTEIN"/>
    <property type="match status" value="1"/>
</dbReference>
<protein>
    <recommendedName>
        <fullName evidence="2">Microbial-type PARG catalytic domain-containing protein</fullName>
    </recommendedName>
</protein>
<dbReference type="InterPro" id="IPR019261">
    <property type="entry name" value="PARG_cat_microbial"/>
</dbReference>
<accession>A0A1Q5UFG4</accession>
<feature type="domain" description="Microbial-type PARG catalytic" evidence="2">
    <location>
        <begin position="34"/>
        <end position="143"/>
    </location>
</feature>
<dbReference type="AlphaFoldDB" id="A0A1Q5UFG4"/>
<dbReference type="PANTHER" id="PTHR35596:SF1">
    <property type="entry name" value="MICROBIAL-TYPE PARG CATALYTIC DOMAIN-CONTAINING PROTEIN"/>
    <property type="match status" value="1"/>
</dbReference>
<dbReference type="STRING" id="1316194.A0A1Q5UFG4"/>
<evidence type="ECO:0000313" key="3">
    <source>
        <dbReference type="EMBL" id="OKP11220.1"/>
    </source>
</evidence>
<feature type="region of interest" description="Disordered" evidence="1">
    <location>
        <begin position="1"/>
        <end position="26"/>
    </location>
</feature>
<feature type="compositionally biased region" description="Polar residues" evidence="1">
    <location>
        <begin position="1"/>
        <end position="10"/>
    </location>
</feature>
<dbReference type="Proteomes" id="UP000186955">
    <property type="component" value="Unassembled WGS sequence"/>
</dbReference>
<dbReference type="SUPFAM" id="SSF52949">
    <property type="entry name" value="Macro domain-like"/>
    <property type="match status" value="1"/>
</dbReference>
<evidence type="ECO:0000256" key="1">
    <source>
        <dbReference type="SAM" id="MobiDB-lite"/>
    </source>
</evidence>
<dbReference type="EMBL" id="MNBE01000293">
    <property type="protein sequence ID" value="OKP11220.1"/>
    <property type="molecule type" value="Genomic_DNA"/>
</dbReference>
<reference evidence="3 4" key="1">
    <citation type="submission" date="2016-10" db="EMBL/GenBank/DDBJ databases">
        <title>Genome sequence of the ascomycete fungus Penicillium subrubescens.</title>
        <authorList>
            <person name="De Vries R.P."/>
            <person name="Peng M."/>
            <person name="Dilokpimol A."/>
            <person name="Hilden K."/>
            <person name="Makela M.R."/>
            <person name="Grigoriev I."/>
            <person name="Riley R."/>
            <person name="Granchi Z."/>
        </authorList>
    </citation>
    <scope>NUCLEOTIDE SEQUENCE [LARGE SCALE GENOMIC DNA]</scope>
    <source>
        <strain evidence="3 4">CBS 132785</strain>
    </source>
</reference>
<evidence type="ECO:0000259" key="2">
    <source>
        <dbReference type="Pfam" id="PF10021"/>
    </source>
</evidence>
<dbReference type="InterPro" id="IPR043472">
    <property type="entry name" value="Macro_dom-like"/>
</dbReference>
<keyword evidence="4" id="KW-1185">Reference proteome</keyword>
<dbReference type="NCBIfam" id="TIGR02452">
    <property type="entry name" value="TIGR02452 family protein"/>
    <property type="match status" value="1"/>
</dbReference>